<dbReference type="VEuPathDB" id="VectorBase:CSON012670"/>
<feature type="transmembrane region" description="Helical" evidence="12">
    <location>
        <begin position="75"/>
        <end position="95"/>
    </location>
</feature>
<evidence type="ECO:0000256" key="7">
    <source>
        <dbReference type="ARBA" id="ARBA00022692"/>
    </source>
</evidence>
<keyword evidence="6 12" id="KW-0762">Sugar transport</keyword>
<evidence type="ECO:0000256" key="8">
    <source>
        <dbReference type="ARBA" id="ARBA00022737"/>
    </source>
</evidence>
<feature type="transmembrane region" description="Helical" evidence="12">
    <location>
        <begin position="167"/>
        <end position="188"/>
    </location>
</feature>
<evidence type="ECO:0000256" key="5">
    <source>
        <dbReference type="ARBA" id="ARBA00022475"/>
    </source>
</evidence>
<keyword evidence="10" id="KW-0333">Golgi apparatus</keyword>
<dbReference type="EMBL" id="UFQT01000609">
    <property type="protein sequence ID" value="SSX25699.1"/>
    <property type="molecule type" value="Genomic_DNA"/>
</dbReference>
<dbReference type="GO" id="GO:0051119">
    <property type="term" value="F:sugar transmembrane transporter activity"/>
    <property type="evidence" value="ECO:0007669"/>
    <property type="project" value="InterPro"/>
</dbReference>
<dbReference type="Gene3D" id="1.20.1280.290">
    <property type="match status" value="2"/>
</dbReference>
<evidence type="ECO:0000256" key="2">
    <source>
        <dbReference type="ARBA" id="ARBA00004653"/>
    </source>
</evidence>
<name>A0A336M9X7_CULSO</name>
<dbReference type="InterPro" id="IPR004316">
    <property type="entry name" value="SWEET_rpt"/>
</dbReference>
<dbReference type="OMA" id="VEFRFGM"/>
<dbReference type="GO" id="GO:0005886">
    <property type="term" value="C:plasma membrane"/>
    <property type="evidence" value="ECO:0007669"/>
    <property type="project" value="UniProtKB-SubCell"/>
</dbReference>
<keyword evidence="9 12" id="KW-1133">Transmembrane helix</keyword>
<feature type="transmembrane region" description="Helical" evidence="12">
    <location>
        <begin position="136"/>
        <end position="155"/>
    </location>
</feature>
<comment type="subcellular location">
    <subcellularLocation>
        <location evidence="1 12">Cell membrane</location>
        <topology evidence="1 12">Multi-pass membrane protein</topology>
    </subcellularLocation>
    <subcellularLocation>
        <location evidence="2">Golgi apparatus membrane</location>
        <topology evidence="2">Multi-pass membrane protein</topology>
    </subcellularLocation>
</comment>
<accession>A0A336M9X7</accession>
<evidence type="ECO:0000256" key="9">
    <source>
        <dbReference type="ARBA" id="ARBA00022989"/>
    </source>
</evidence>
<reference evidence="13" key="1">
    <citation type="submission" date="2018-07" db="EMBL/GenBank/DDBJ databases">
        <authorList>
            <person name="Quirk P.G."/>
            <person name="Krulwich T.A."/>
        </authorList>
    </citation>
    <scope>NUCLEOTIDE SEQUENCE</scope>
</reference>
<evidence type="ECO:0000313" key="13">
    <source>
        <dbReference type="EMBL" id="SSX25699.1"/>
    </source>
</evidence>
<evidence type="ECO:0000256" key="3">
    <source>
        <dbReference type="ARBA" id="ARBA00007809"/>
    </source>
</evidence>
<keyword evidence="8" id="KW-0677">Repeat</keyword>
<evidence type="ECO:0000256" key="1">
    <source>
        <dbReference type="ARBA" id="ARBA00004651"/>
    </source>
</evidence>
<feature type="transmembrane region" description="Helical" evidence="12">
    <location>
        <begin position="49"/>
        <end position="69"/>
    </location>
</feature>
<evidence type="ECO:0000256" key="4">
    <source>
        <dbReference type="ARBA" id="ARBA00022448"/>
    </source>
</evidence>
<dbReference type="AlphaFoldDB" id="A0A336M9X7"/>
<comment type="function">
    <text evidence="12">Mediates sugar transport across membranes.</text>
</comment>
<keyword evidence="5" id="KW-1003">Cell membrane</keyword>
<keyword evidence="7 12" id="KW-0812">Transmembrane</keyword>
<protein>
    <recommendedName>
        <fullName evidence="12">Sugar transporter SWEET</fullName>
    </recommendedName>
</protein>
<dbReference type="InterPro" id="IPR047664">
    <property type="entry name" value="SWEET"/>
</dbReference>
<sequence>MLMLASLSRLLLPYKDYVGAACGILTLLQFFSGGFLCNDIRKKKSSEGFPLIPLLGLVVLCGISIPFGFQIKDDMTIKVNFVGFALGIIYCLVYYHYTPNASKSKVWGQFGLGGAMTTGIIAYSQLEDPAKVEFRFGMIVTVLLLTMIASPLFDLPEIMRKKSTEGMPLPIIFSGTLCSLSWLAYGIVLNNDFMIVQNIVAVSLSFIQLSLFVIYPSTPSETQKKTTKKAN</sequence>
<evidence type="ECO:0000256" key="6">
    <source>
        <dbReference type="ARBA" id="ARBA00022597"/>
    </source>
</evidence>
<keyword evidence="11 12" id="KW-0472">Membrane</keyword>
<dbReference type="PANTHER" id="PTHR10791">
    <property type="entry name" value="RAG1-ACTIVATING PROTEIN 1"/>
    <property type="match status" value="1"/>
</dbReference>
<dbReference type="GO" id="GO:0000139">
    <property type="term" value="C:Golgi membrane"/>
    <property type="evidence" value="ECO:0007669"/>
    <property type="project" value="UniProtKB-SubCell"/>
</dbReference>
<comment type="similarity">
    <text evidence="3 12">Belongs to the SWEET sugar transporter family.</text>
</comment>
<dbReference type="FunFam" id="1.20.1280.290:FF:000004">
    <property type="entry name" value="Sugar transporter SWEET"/>
    <property type="match status" value="1"/>
</dbReference>
<keyword evidence="4 12" id="KW-0813">Transport</keyword>
<feature type="transmembrane region" description="Helical" evidence="12">
    <location>
        <begin position="17"/>
        <end position="37"/>
    </location>
</feature>
<evidence type="ECO:0000256" key="12">
    <source>
        <dbReference type="RuleBase" id="RU910715"/>
    </source>
</evidence>
<feature type="transmembrane region" description="Helical" evidence="12">
    <location>
        <begin position="107"/>
        <end position="124"/>
    </location>
</feature>
<organism evidence="13">
    <name type="scientific">Culicoides sonorensis</name>
    <name type="common">Biting midge</name>
    <dbReference type="NCBI Taxonomy" id="179676"/>
    <lineage>
        <taxon>Eukaryota</taxon>
        <taxon>Metazoa</taxon>
        <taxon>Ecdysozoa</taxon>
        <taxon>Arthropoda</taxon>
        <taxon>Hexapoda</taxon>
        <taxon>Insecta</taxon>
        <taxon>Pterygota</taxon>
        <taxon>Neoptera</taxon>
        <taxon>Endopterygota</taxon>
        <taxon>Diptera</taxon>
        <taxon>Nematocera</taxon>
        <taxon>Chironomoidea</taxon>
        <taxon>Ceratopogonidae</taxon>
        <taxon>Ceratopogoninae</taxon>
        <taxon>Culicoides</taxon>
        <taxon>Monoculicoides</taxon>
    </lineage>
</organism>
<evidence type="ECO:0000256" key="10">
    <source>
        <dbReference type="ARBA" id="ARBA00023034"/>
    </source>
</evidence>
<proteinExistence type="inferred from homology"/>
<feature type="transmembrane region" description="Helical" evidence="12">
    <location>
        <begin position="194"/>
        <end position="215"/>
    </location>
</feature>
<gene>
    <name evidence="13" type="primary">CSON012670</name>
</gene>
<dbReference type="PANTHER" id="PTHR10791:SF5">
    <property type="entry name" value="SUGAR TRANSPORTER SWEET"/>
    <property type="match status" value="1"/>
</dbReference>
<dbReference type="Pfam" id="PF03083">
    <property type="entry name" value="MtN3_slv"/>
    <property type="match status" value="2"/>
</dbReference>
<evidence type="ECO:0000256" key="11">
    <source>
        <dbReference type="ARBA" id="ARBA00023136"/>
    </source>
</evidence>